<accession>A0A7C4NRH1</accession>
<protein>
    <submittedName>
        <fullName evidence="2">Uncharacterized protein</fullName>
    </submittedName>
</protein>
<name>A0A7C4NRH1_STAMA</name>
<proteinExistence type="predicted"/>
<dbReference type="AlphaFoldDB" id="A0A7C4NRH1"/>
<comment type="caution">
    <text evidence="2">The sequence shown here is derived from an EMBL/GenBank/DDBJ whole genome shotgun (WGS) entry which is preliminary data.</text>
</comment>
<sequence length="105" mass="12190">MVKAKKIYLVTATHHPYHDFWVKLAETLSKNLSLELEIRYEDYLFLIEHGDTDEYGMAWVPQLLVELSDGSISVLLSQLPLNEELKPDFDKAVEIVTSKIRELEK</sequence>
<dbReference type="EMBL" id="DTBE01000103">
    <property type="protein sequence ID" value="HGQ59829.1"/>
    <property type="molecule type" value="Genomic_DNA"/>
</dbReference>
<organism evidence="2">
    <name type="scientific">Staphylothermus marinus</name>
    <dbReference type="NCBI Taxonomy" id="2280"/>
    <lineage>
        <taxon>Archaea</taxon>
        <taxon>Thermoproteota</taxon>
        <taxon>Thermoprotei</taxon>
        <taxon>Desulfurococcales</taxon>
        <taxon>Desulfurococcaceae</taxon>
        <taxon>Staphylothermus</taxon>
    </lineage>
</organism>
<evidence type="ECO:0000313" key="1">
    <source>
        <dbReference type="EMBL" id="HGQ59829.1"/>
    </source>
</evidence>
<gene>
    <name evidence="1" type="ORF">ENU09_03855</name>
    <name evidence="2" type="ORF">ENU20_02090</name>
</gene>
<dbReference type="EMBL" id="DTBP01000015">
    <property type="protein sequence ID" value="HGQ73852.1"/>
    <property type="molecule type" value="Genomic_DNA"/>
</dbReference>
<reference evidence="2" key="1">
    <citation type="journal article" date="2020" name="mSystems">
        <title>Genome- and Community-Level Interaction Insights into Carbon Utilization and Element Cycling Functions of Hydrothermarchaeota in Hydrothermal Sediment.</title>
        <authorList>
            <person name="Zhou Z."/>
            <person name="Liu Y."/>
            <person name="Xu W."/>
            <person name="Pan J."/>
            <person name="Luo Z.H."/>
            <person name="Li M."/>
        </authorList>
    </citation>
    <scope>NUCLEOTIDE SEQUENCE [LARGE SCALE GENOMIC DNA]</scope>
    <source>
        <strain evidence="1">SpSt-638</strain>
        <strain evidence="2">SpSt-648</strain>
    </source>
</reference>
<evidence type="ECO:0000313" key="2">
    <source>
        <dbReference type="EMBL" id="HGQ73852.1"/>
    </source>
</evidence>